<evidence type="ECO:0000313" key="6">
    <source>
        <dbReference type="Proteomes" id="UP000190831"/>
    </source>
</evidence>
<keyword evidence="2" id="KW-0539">Nucleus</keyword>
<dbReference type="SUPFAM" id="SSF57701">
    <property type="entry name" value="Zn2/Cys6 DNA-binding domain"/>
    <property type="match status" value="1"/>
</dbReference>
<accession>A0A1G4MB96</accession>
<reference evidence="5 6" key="1">
    <citation type="submission" date="2016-03" db="EMBL/GenBank/DDBJ databases">
        <authorList>
            <person name="Devillers H."/>
        </authorList>
    </citation>
    <scope>NUCLEOTIDE SEQUENCE [LARGE SCALE GENOMIC DNA]</scope>
    <source>
        <strain evidence="5">CBS 6772</strain>
    </source>
</reference>
<dbReference type="GO" id="GO:0005634">
    <property type="term" value="C:nucleus"/>
    <property type="evidence" value="ECO:0007669"/>
    <property type="project" value="UniProtKB-SubCell"/>
</dbReference>
<dbReference type="EMBL" id="LT598492">
    <property type="protein sequence ID" value="SCW01078.1"/>
    <property type="molecule type" value="Genomic_DNA"/>
</dbReference>
<evidence type="ECO:0000256" key="1">
    <source>
        <dbReference type="ARBA" id="ARBA00004123"/>
    </source>
</evidence>
<dbReference type="GO" id="GO:0000976">
    <property type="term" value="F:transcription cis-regulatory region binding"/>
    <property type="evidence" value="ECO:0007669"/>
    <property type="project" value="TreeGrafter"/>
</dbReference>
<feature type="compositionally biased region" description="Basic and acidic residues" evidence="3">
    <location>
        <begin position="70"/>
        <end position="92"/>
    </location>
</feature>
<evidence type="ECO:0000313" key="5">
    <source>
        <dbReference type="EMBL" id="SCW01078.1"/>
    </source>
</evidence>
<evidence type="ECO:0000256" key="3">
    <source>
        <dbReference type="SAM" id="MobiDB-lite"/>
    </source>
</evidence>
<dbReference type="GO" id="GO:0045944">
    <property type="term" value="P:positive regulation of transcription by RNA polymerase II"/>
    <property type="evidence" value="ECO:0007669"/>
    <property type="project" value="TreeGrafter"/>
</dbReference>
<dbReference type="PANTHER" id="PTHR37534:SF49">
    <property type="entry name" value="LYSINE BIOSYNTHESIS REGULATORY PROTEIN LYS14"/>
    <property type="match status" value="1"/>
</dbReference>
<dbReference type="PANTHER" id="PTHR37534">
    <property type="entry name" value="TRANSCRIPTIONAL ACTIVATOR PROTEIN UGA3"/>
    <property type="match status" value="1"/>
</dbReference>
<name>A0A1G4MB96_LACFM</name>
<organism evidence="5 6">
    <name type="scientific">Lachancea fermentati</name>
    <name type="common">Zygosaccharomyces fermentati</name>
    <dbReference type="NCBI Taxonomy" id="4955"/>
    <lineage>
        <taxon>Eukaryota</taxon>
        <taxon>Fungi</taxon>
        <taxon>Dikarya</taxon>
        <taxon>Ascomycota</taxon>
        <taxon>Saccharomycotina</taxon>
        <taxon>Saccharomycetes</taxon>
        <taxon>Saccharomycetales</taxon>
        <taxon>Saccharomycetaceae</taxon>
        <taxon>Lachancea</taxon>
    </lineage>
</organism>
<proteinExistence type="predicted"/>
<evidence type="ECO:0000256" key="2">
    <source>
        <dbReference type="ARBA" id="ARBA00023242"/>
    </source>
</evidence>
<comment type="subcellular location">
    <subcellularLocation>
        <location evidence="1">Nucleus</location>
    </subcellularLocation>
</comment>
<dbReference type="AlphaFoldDB" id="A0A1G4MB96"/>
<sequence length="629" mass="71870">MEQLLDMAEHPIKKKRKYSRYGCLECKRRKVKCDESKPICWQCSHLGKTCEYGKNEKRIEFREVKIPKDRESCAKSDTEKPSVNIESERESDAPALEGEPDLNSILMDATLLANDMLTSVIDPLLSEEVKSLNSLIDFTVDSPHYDKWSGISTALHMVGEGELSYLKLFYEKASYWLIPLADSPEENICNDILFHQIITTNTSENCSTSYLQSAMASLGAKYQFNITKEEAHNIVRKNFLRKAFKQLNQAFETFPRDSLIALKIESLILCVLLLTLDTSSFKSNEWKMHLGGAKDLFLKYQRMGFQDSDDEMRVKSLALARSWFSAIEAVAFVTQTGTLASDDEIEEIYCLGAYGRYSSVLKDMGLLTENGYNLFLGYSTEALSLLKETMKCVRKIPFVDEYNDKFLLISTLVQASRDYHYIPHEFGLVNIEDDTIFQDQPRSSYVVHQGNTYSIYDSIQQAHVDAVFLVFLLRGFQVSVNSPFIQNSSSRIWKVLSWMYQDKIDPHLVKKIMEKVEAGEISTFGDLKLNGIDLCSQCLIPPMKTNFRAMMFQTATILCGLTLRHDDVDQLQITRCKIIAYFQHLVEFLGAESGKASLELLFKRWRKMGTEIELKIDPVMDASHALPFS</sequence>
<dbReference type="Pfam" id="PF11951">
    <property type="entry name" value="Fungal_trans_2"/>
    <property type="match status" value="1"/>
</dbReference>
<feature type="domain" description="Zn(2)-C6 fungal-type" evidence="4">
    <location>
        <begin position="22"/>
        <end position="52"/>
    </location>
</feature>
<feature type="region of interest" description="Disordered" evidence="3">
    <location>
        <begin position="70"/>
        <end position="99"/>
    </location>
</feature>
<dbReference type="GO" id="GO:0000981">
    <property type="term" value="F:DNA-binding transcription factor activity, RNA polymerase II-specific"/>
    <property type="evidence" value="ECO:0007669"/>
    <property type="project" value="InterPro"/>
</dbReference>
<dbReference type="PROSITE" id="PS50048">
    <property type="entry name" value="ZN2_CY6_FUNGAL_2"/>
    <property type="match status" value="1"/>
</dbReference>
<dbReference type="OrthoDB" id="416217at2759"/>
<dbReference type="CDD" id="cd00067">
    <property type="entry name" value="GAL4"/>
    <property type="match status" value="1"/>
</dbReference>
<keyword evidence="6" id="KW-1185">Reference proteome</keyword>
<dbReference type="GO" id="GO:0008270">
    <property type="term" value="F:zinc ion binding"/>
    <property type="evidence" value="ECO:0007669"/>
    <property type="project" value="InterPro"/>
</dbReference>
<gene>
    <name evidence="5" type="ORF">LAFE_0D04588G</name>
</gene>
<dbReference type="InterPro" id="IPR036864">
    <property type="entry name" value="Zn2-C6_fun-type_DNA-bd_sf"/>
</dbReference>
<dbReference type="InterPro" id="IPR021858">
    <property type="entry name" value="Fun_TF"/>
</dbReference>
<dbReference type="OMA" id="CWQCSHL"/>
<dbReference type="PROSITE" id="PS00463">
    <property type="entry name" value="ZN2_CY6_FUNGAL_1"/>
    <property type="match status" value="1"/>
</dbReference>
<evidence type="ECO:0000259" key="4">
    <source>
        <dbReference type="PROSITE" id="PS50048"/>
    </source>
</evidence>
<dbReference type="Proteomes" id="UP000190831">
    <property type="component" value="Chromosome D"/>
</dbReference>
<dbReference type="Gene3D" id="4.10.240.10">
    <property type="entry name" value="Zn(2)-C6 fungal-type DNA-binding domain"/>
    <property type="match status" value="1"/>
</dbReference>
<protein>
    <submittedName>
        <fullName evidence="5">LAFE_0D04588g1_1</fullName>
    </submittedName>
</protein>
<dbReference type="Pfam" id="PF00172">
    <property type="entry name" value="Zn_clus"/>
    <property type="match status" value="1"/>
</dbReference>
<dbReference type="SMART" id="SM00066">
    <property type="entry name" value="GAL4"/>
    <property type="match status" value="1"/>
</dbReference>
<dbReference type="InterPro" id="IPR001138">
    <property type="entry name" value="Zn2Cys6_DnaBD"/>
</dbReference>